<organism evidence="1 2">
    <name type="scientific">Gymnopilus dilepis</name>
    <dbReference type="NCBI Taxonomy" id="231916"/>
    <lineage>
        <taxon>Eukaryota</taxon>
        <taxon>Fungi</taxon>
        <taxon>Dikarya</taxon>
        <taxon>Basidiomycota</taxon>
        <taxon>Agaricomycotina</taxon>
        <taxon>Agaricomycetes</taxon>
        <taxon>Agaricomycetidae</taxon>
        <taxon>Agaricales</taxon>
        <taxon>Agaricineae</taxon>
        <taxon>Hymenogastraceae</taxon>
        <taxon>Gymnopilus</taxon>
    </lineage>
</organism>
<dbReference type="AlphaFoldDB" id="A0A409WYF6"/>
<evidence type="ECO:0000313" key="2">
    <source>
        <dbReference type="Proteomes" id="UP000284706"/>
    </source>
</evidence>
<dbReference type="EMBL" id="NHYE01004607">
    <property type="protein sequence ID" value="PPQ83553.1"/>
    <property type="molecule type" value="Genomic_DNA"/>
</dbReference>
<accession>A0A409WYF6</accession>
<evidence type="ECO:0000313" key="1">
    <source>
        <dbReference type="EMBL" id="PPQ83553.1"/>
    </source>
</evidence>
<name>A0A409WYF6_9AGAR</name>
<dbReference type="InParanoid" id="A0A409WYF6"/>
<dbReference type="Proteomes" id="UP000284706">
    <property type="component" value="Unassembled WGS sequence"/>
</dbReference>
<keyword evidence="2" id="KW-1185">Reference proteome</keyword>
<proteinExistence type="predicted"/>
<reference evidence="1 2" key="1">
    <citation type="journal article" date="2018" name="Evol. Lett.">
        <title>Horizontal gene cluster transfer increased hallucinogenic mushroom diversity.</title>
        <authorList>
            <person name="Reynolds H.T."/>
            <person name="Vijayakumar V."/>
            <person name="Gluck-Thaler E."/>
            <person name="Korotkin H.B."/>
            <person name="Matheny P.B."/>
            <person name="Slot J.C."/>
        </authorList>
    </citation>
    <scope>NUCLEOTIDE SEQUENCE [LARGE SCALE GENOMIC DNA]</scope>
    <source>
        <strain evidence="1 2">SRW20</strain>
    </source>
</reference>
<protein>
    <submittedName>
        <fullName evidence="1">Uncharacterized protein</fullName>
    </submittedName>
</protein>
<comment type="caution">
    <text evidence="1">The sequence shown here is derived from an EMBL/GenBank/DDBJ whole genome shotgun (WGS) entry which is preliminary data.</text>
</comment>
<gene>
    <name evidence="1" type="ORF">CVT26_003873</name>
</gene>
<sequence length="195" mass="21773">MSLRLSLRFGFEFTVDRPCAASYPLILCSFTFCAFHGCSTFSSSRSSSDFFCSPWLFNPTFFASPLAQRYPLHERGKTQNDLPPTPHGPTGHYTLHWSLMIKAQRRCSFGLGEGALVLRVGVVVHIAFEQGEEQVVVDSDVRALLLSKYWFFLCRVQSGGTNLAVLDSSCPSLSTSHGRRGVQAAYDFMRNFVLP</sequence>